<gene>
    <name evidence="2" type="ORF">DS079_03835</name>
</gene>
<accession>A0A426SQQ8</accession>
<protein>
    <submittedName>
        <fullName evidence="2">Uncharacterized protein</fullName>
    </submittedName>
</protein>
<keyword evidence="1" id="KW-0812">Transmembrane</keyword>
<name>A0A426SQQ8_9MICO</name>
<keyword evidence="3" id="KW-1185">Reference proteome</keyword>
<feature type="transmembrane region" description="Helical" evidence="1">
    <location>
        <begin position="125"/>
        <end position="145"/>
    </location>
</feature>
<evidence type="ECO:0000313" key="3">
    <source>
        <dbReference type="Proteomes" id="UP000274327"/>
    </source>
</evidence>
<evidence type="ECO:0000256" key="1">
    <source>
        <dbReference type="SAM" id="Phobius"/>
    </source>
</evidence>
<reference evidence="2 3" key="1">
    <citation type="submission" date="2018-07" db="EMBL/GenBank/DDBJ databases">
        <title>Brachybacteriurn paraconglorneratum KCTC 9916.</title>
        <authorList>
            <person name="Li Y."/>
        </authorList>
    </citation>
    <scope>NUCLEOTIDE SEQUENCE [LARGE SCALE GENOMIC DNA]</scope>
    <source>
        <strain evidence="2 3">KCTC 9916</strain>
    </source>
</reference>
<dbReference type="EMBL" id="QOCI01000001">
    <property type="protein sequence ID" value="RRR20528.1"/>
    <property type="molecule type" value="Genomic_DNA"/>
</dbReference>
<comment type="caution">
    <text evidence="2">The sequence shown here is derived from an EMBL/GenBank/DDBJ whole genome shotgun (WGS) entry which is preliminary data.</text>
</comment>
<feature type="transmembrane region" description="Helical" evidence="1">
    <location>
        <begin position="61"/>
        <end position="87"/>
    </location>
</feature>
<keyword evidence="1" id="KW-1133">Transmembrane helix</keyword>
<dbReference type="RefSeq" id="WP_126984961.1">
    <property type="nucleotide sequence ID" value="NZ_ML133851.1"/>
</dbReference>
<proteinExistence type="predicted"/>
<organism evidence="2 3">
    <name type="scientific">Brachybacterium paraconglomeratum</name>
    <dbReference type="NCBI Taxonomy" id="173362"/>
    <lineage>
        <taxon>Bacteria</taxon>
        <taxon>Bacillati</taxon>
        <taxon>Actinomycetota</taxon>
        <taxon>Actinomycetes</taxon>
        <taxon>Micrococcales</taxon>
        <taxon>Dermabacteraceae</taxon>
        <taxon>Brachybacterium</taxon>
    </lineage>
</organism>
<feature type="transmembrane region" description="Helical" evidence="1">
    <location>
        <begin position="99"/>
        <end position="119"/>
    </location>
</feature>
<keyword evidence="1" id="KW-0472">Membrane</keyword>
<evidence type="ECO:0000313" key="2">
    <source>
        <dbReference type="EMBL" id="RRR20528.1"/>
    </source>
</evidence>
<dbReference type="AlphaFoldDB" id="A0A426SQQ8"/>
<dbReference type="Proteomes" id="UP000274327">
    <property type="component" value="Unassembled WGS sequence"/>
</dbReference>
<sequence length="162" mass="16336">MSDPRRSAQLAVLDALLALVVLGLALAVAAMTAFAAAISIGEIFTPTPDGVETMRRAEARTAWLGRLAVAAGILLLLVDALVVVLSLRRLCSGDPARPTAILSLVAIATGSVLPLLVLLTSADGVLALLTLVIALPPVRLAQLIAGATATSAQGRSGVETAG</sequence>
<dbReference type="GeneID" id="78120160"/>